<accession>A0A926P1K9</accession>
<dbReference type="RefSeq" id="WP_190289431.1">
    <property type="nucleotide sequence ID" value="NZ_JABFCZ010000001.1"/>
</dbReference>
<evidence type="ECO:0000256" key="1">
    <source>
        <dbReference type="ARBA" id="ARBA00004651"/>
    </source>
</evidence>
<dbReference type="Pfam" id="PF01478">
    <property type="entry name" value="Peptidase_A24"/>
    <property type="match status" value="1"/>
</dbReference>
<keyword evidence="2" id="KW-1003">Cell membrane</keyword>
<reference evidence="8" key="1">
    <citation type="submission" date="2020-05" db="EMBL/GenBank/DDBJ databases">
        <title>Identification of trans-AT polyketide cluster in two marine bacteria, producers of a novel glutaramide-containing polyketide sesbanimide D and analogs.</title>
        <authorList>
            <person name="Kacar D."/>
            <person name="Rodriguez P."/>
            <person name="Canedo L."/>
            <person name="Gonzalez E."/>
            <person name="Galan B."/>
            <person name="De La Calle F."/>
            <person name="Garcia J.L."/>
        </authorList>
    </citation>
    <scope>NUCLEOTIDE SEQUENCE</scope>
    <source>
        <strain evidence="8">PHM038</strain>
    </source>
</reference>
<feature type="transmembrane region" description="Helical" evidence="6">
    <location>
        <begin position="31"/>
        <end position="48"/>
    </location>
</feature>
<dbReference type="EMBL" id="JABFCZ010000001">
    <property type="protein sequence ID" value="MBD1544757.1"/>
    <property type="molecule type" value="Genomic_DNA"/>
</dbReference>
<feature type="transmembrane region" description="Helical" evidence="6">
    <location>
        <begin position="97"/>
        <end position="122"/>
    </location>
</feature>
<keyword evidence="3 6" id="KW-0812">Transmembrane</keyword>
<comment type="caution">
    <text evidence="8">The sequence shown here is derived from an EMBL/GenBank/DDBJ whole genome shotgun (WGS) entry which is preliminary data.</text>
</comment>
<dbReference type="InterPro" id="IPR000045">
    <property type="entry name" value="Prepilin_IV_endopep_pep"/>
</dbReference>
<dbReference type="GO" id="GO:0005886">
    <property type="term" value="C:plasma membrane"/>
    <property type="evidence" value="ECO:0007669"/>
    <property type="project" value="UniProtKB-SubCell"/>
</dbReference>
<feature type="domain" description="Prepilin type IV endopeptidase peptidase" evidence="7">
    <location>
        <begin position="8"/>
        <end position="109"/>
    </location>
</feature>
<evidence type="ECO:0000256" key="2">
    <source>
        <dbReference type="ARBA" id="ARBA00022475"/>
    </source>
</evidence>
<organism evidence="8 9">
    <name type="scientific">Roseibium aggregatum</name>
    <dbReference type="NCBI Taxonomy" id="187304"/>
    <lineage>
        <taxon>Bacteria</taxon>
        <taxon>Pseudomonadati</taxon>
        <taxon>Pseudomonadota</taxon>
        <taxon>Alphaproteobacteria</taxon>
        <taxon>Hyphomicrobiales</taxon>
        <taxon>Stappiaceae</taxon>
        <taxon>Roseibium</taxon>
    </lineage>
</organism>
<sequence length="168" mass="18289">MIENIQLIVFPILVAFAGASDLFTMKIPNRVSILLVAGFVILAIALGLSPEQWGWHLAGGGIVFVACFAMFFLGWMGGGDAKLASAIALWFGFNETLLVFLTMVAIYGMFLTVGLLAFRTLPVLPGPLFRQDWIARLHDRKTGIPYGIAIAAAGLQVYPSTFWFPALH</sequence>
<name>A0A926P1K9_9HYPH</name>
<keyword evidence="4 6" id="KW-1133">Transmembrane helix</keyword>
<keyword evidence="5 6" id="KW-0472">Membrane</keyword>
<dbReference type="PANTHER" id="PTHR36506">
    <property type="entry name" value="PREFLAGELLIN PEPTIDASE"/>
    <property type="match status" value="1"/>
</dbReference>
<evidence type="ECO:0000259" key="7">
    <source>
        <dbReference type="Pfam" id="PF01478"/>
    </source>
</evidence>
<dbReference type="AlphaFoldDB" id="A0A926P1K9"/>
<evidence type="ECO:0000256" key="5">
    <source>
        <dbReference type="ARBA" id="ARBA00023136"/>
    </source>
</evidence>
<evidence type="ECO:0000256" key="4">
    <source>
        <dbReference type="ARBA" id="ARBA00022989"/>
    </source>
</evidence>
<dbReference type="Proteomes" id="UP000598467">
    <property type="component" value="Unassembled WGS sequence"/>
</dbReference>
<evidence type="ECO:0000313" key="8">
    <source>
        <dbReference type="EMBL" id="MBD1544757.1"/>
    </source>
</evidence>
<dbReference type="Gene3D" id="1.20.120.1220">
    <property type="match status" value="1"/>
</dbReference>
<dbReference type="InterPro" id="IPR052218">
    <property type="entry name" value="Preflagellin_Peptidase"/>
</dbReference>
<feature type="transmembrane region" description="Helical" evidence="6">
    <location>
        <begin position="7"/>
        <end position="25"/>
    </location>
</feature>
<evidence type="ECO:0000256" key="6">
    <source>
        <dbReference type="SAM" id="Phobius"/>
    </source>
</evidence>
<dbReference type="PANTHER" id="PTHR36506:SF1">
    <property type="entry name" value="PREFLAGELLIN PEPTIDASE"/>
    <property type="match status" value="1"/>
</dbReference>
<comment type="subcellular location">
    <subcellularLocation>
        <location evidence="1">Cell membrane</location>
        <topology evidence="1">Multi-pass membrane protein</topology>
    </subcellularLocation>
</comment>
<dbReference type="GO" id="GO:0004190">
    <property type="term" value="F:aspartic-type endopeptidase activity"/>
    <property type="evidence" value="ECO:0007669"/>
    <property type="project" value="InterPro"/>
</dbReference>
<evidence type="ECO:0000256" key="3">
    <source>
        <dbReference type="ARBA" id="ARBA00022692"/>
    </source>
</evidence>
<proteinExistence type="predicted"/>
<feature type="transmembrane region" description="Helical" evidence="6">
    <location>
        <begin position="143"/>
        <end position="164"/>
    </location>
</feature>
<feature type="transmembrane region" description="Helical" evidence="6">
    <location>
        <begin position="55"/>
        <end position="77"/>
    </location>
</feature>
<evidence type="ECO:0000313" key="9">
    <source>
        <dbReference type="Proteomes" id="UP000598467"/>
    </source>
</evidence>
<protein>
    <submittedName>
        <fullName evidence="8">Peptidase</fullName>
    </submittedName>
</protein>
<gene>
    <name evidence="8" type="ORF">HK439_00650</name>
</gene>